<evidence type="ECO:0000313" key="1">
    <source>
        <dbReference type="EMBL" id="MVM29077.1"/>
    </source>
</evidence>
<reference evidence="1 2" key="1">
    <citation type="submission" date="2019-12" db="EMBL/GenBank/DDBJ databases">
        <title>Spirosoma sp. HMF4905 genome sequencing and assembly.</title>
        <authorList>
            <person name="Kang H."/>
            <person name="Cha I."/>
            <person name="Kim H."/>
            <person name="Joh K."/>
        </authorList>
    </citation>
    <scope>NUCLEOTIDE SEQUENCE [LARGE SCALE GENOMIC DNA]</scope>
    <source>
        <strain evidence="1 2">HMF4905</strain>
    </source>
</reference>
<comment type="caution">
    <text evidence="1">The sequence shown here is derived from an EMBL/GenBank/DDBJ whole genome shotgun (WGS) entry which is preliminary data.</text>
</comment>
<organism evidence="1 2">
    <name type="scientific">Spirosoma arboris</name>
    <dbReference type="NCBI Taxonomy" id="2682092"/>
    <lineage>
        <taxon>Bacteria</taxon>
        <taxon>Pseudomonadati</taxon>
        <taxon>Bacteroidota</taxon>
        <taxon>Cytophagia</taxon>
        <taxon>Cytophagales</taxon>
        <taxon>Cytophagaceae</taxon>
        <taxon>Spirosoma</taxon>
    </lineage>
</organism>
<dbReference type="EMBL" id="WPIN01000001">
    <property type="protein sequence ID" value="MVM29077.1"/>
    <property type="molecule type" value="Genomic_DNA"/>
</dbReference>
<dbReference type="AlphaFoldDB" id="A0A7K1S5H8"/>
<dbReference type="Pfam" id="PF11927">
    <property type="entry name" value="HODM_asu-like"/>
    <property type="match status" value="1"/>
</dbReference>
<evidence type="ECO:0000313" key="2">
    <source>
        <dbReference type="Proteomes" id="UP000436006"/>
    </source>
</evidence>
<name>A0A7K1S5H8_9BACT</name>
<dbReference type="InterPro" id="IPR021848">
    <property type="entry name" value="HODM_asu-like"/>
</dbReference>
<proteinExistence type="predicted"/>
<protein>
    <submittedName>
        <fullName evidence="1">DUF3445 domain-containing protein</fullName>
    </submittedName>
</protein>
<gene>
    <name evidence="1" type="ORF">GO755_03465</name>
</gene>
<accession>A0A7K1S5H8</accession>
<dbReference type="Proteomes" id="UP000436006">
    <property type="component" value="Unassembled WGS sequence"/>
</dbReference>
<sequence length="312" mass="35502">MLPYFPFSHAFDHRMGTAPLQAHELLIEVDDEYRHEIALKRDLLAQDLRYYFQALPATELAQWDVLERVLTETAKRYPQYFSLTQTGDQWHWQNNLLAEEFHFIFGDAGTLPQAPLDWVGRQVQEDLLILSADGTAALVAGQLCFPNGWCMDDKIGQTFLGIHRPAPTMVQPTMQAAHKLLEHIPAHRPIWRASWNFKITDQLDLSTKYSAGYNNELAHLAPTLTSSTVGDQIFIRIERQTFSRLPRSGAILFGIHTYQNTLANEAADIDHAKKILGTLQTTPRDMLDYKAITPFESAMLHFLEEKIASASL</sequence>
<keyword evidence="2" id="KW-1185">Reference proteome</keyword>
<dbReference type="RefSeq" id="WP_157583155.1">
    <property type="nucleotide sequence ID" value="NZ_WPIN01000001.1"/>
</dbReference>